<dbReference type="GO" id="GO:0006623">
    <property type="term" value="P:protein targeting to vacuole"/>
    <property type="evidence" value="ECO:0007669"/>
    <property type="project" value="UniProtKB-UniRule"/>
</dbReference>
<feature type="domain" description="FUZ/MON1/HPS1 third Longin" evidence="7">
    <location>
        <begin position="432"/>
        <end position="535"/>
    </location>
</feature>
<dbReference type="STRING" id="379508.A5E179"/>
<name>A5E179_LODEL</name>
<dbReference type="Proteomes" id="UP000001996">
    <property type="component" value="Unassembled WGS sequence"/>
</dbReference>
<feature type="domain" description="FUZ/MON1/HPS1 first Longin" evidence="5">
    <location>
        <begin position="131"/>
        <end position="255"/>
    </location>
</feature>
<gene>
    <name evidence="8" type="ORF">LELG_03366</name>
</gene>
<dbReference type="InterPro" id="IPR043971">
    <property type="entry name" value="FUZ/MON1/HPS1_longin_2"/>
</dbReference>
<protein>
    <recommendedName>
        <fullName evidence="3 4">Vacuolar fusion protein MON1</fullName>
    </recommendedName>
</protein>
<dbReference type="InterPro" id="IPR004353">
    <property type="entry name" value="Mon1"/>
</dbReference>
<dbReference type="GO" id="GO:0016192">
    <property type="term" value="P:vesicle-mediated transport"/>
    <property type="evidence" value="ECO:0007669"/>
    <property type="project" value="InterPro"/>
</dbReference>
<comment type="subcellular location">
    <subcellularLocation>
        <location evidence="4">Endosome</location>
        <location evidence="4">Multivesicular body membrane</location>
        <topology evidence="4">Peripheral membrane protein</topology>
    </subcellularLocation>
    <subcellularLocation>
        <location evidence="1 4">Prevacuolar compartment membrane</location>
        <topology evidence="1 4">Peripheral membrane protein</topology>
    </subcellularLocation>
    <subcellularLocation>
        <location evidence="4">Vacuole membrane</location>
        <topology evidence="4">Peripheral membrane protein</topology>
    </subcellularLocation>
</comment>
<keyword evidence="4" id="KW-0072">Autophagy</keyword>
<dbReference type="PANTHER" id="PTHR13027:SF7">
    <property type="entry name" value="VACUOLAR FUSION PROTEIN MON1 HOMOLOG"/>
    <property type="match status" value="1"/>
</dbReference>
<accession>A5E179</accession>
<evidence type="ECO:0000313" key="9">
    <source>
        <dbReference type="Proteomes" id="UP000001996"/>
    </source>
</evidence>
<dbReference type="GO" id="GO:0032585">
    <property type="term" value="C:multivesicular body membrane"/>
    <property type="evidence" value="ECO:0007669"/>
    <property type="project" value="UniProtKB-SubCell"/>
</dbReference>
<evidence type="ECO:0000256" key="3">
    <source>
        <dbReference type="ARBA" id="ARBA00018132"/>
    </source>
</evidence>
<evidence type="ECO:0000259" key="7">
    <source>
        <dbReference type="Pfam" id="PF19038"/>
    </source>
</evidence>
<evidence type="ECO:0000259" key="5">
    <source>
        <dbReference type="Pfam" id="PF19036"/>
    </source>
</evidence>
<dbReference type="FunCoup" id="A5E179">
    <property type="interactions" value="523"/>
</dbReference>
<keyword evidence="4" id="KW-0472">Membrane</keyword>
<evidence type="ECO:0000313" key="8">
    <source>
        <dbReference type="EMBL" id="EDK45187.1"/>
    </source>
</evidence>
<keyword evidence="4" id="KW-0653">Protein transport</keyword>
<dbReference type="EMBL" id="CH981527">
    <property type="protein sequence ID" value="EDK45187.1"/>
    <property type="molecule type" value="Genomic_DNA"/>
</dbReference>
<evidence type="ECO:0000259" key="6">
    <source>
        <dbReference type="Pfam" id="PF19037"/>
    </source>
</evidence>
<dbReference type="InParanoid" id="A5E179"/>
<dbReference type="OMA" id="QQPFNAK"/>
<comment type="similarity">
    <text evidence="2 4">Belongs to the MON1/SAND family.</text>
</comment>
<dbReference type="VEuPathDB" id="FungiDB:LELG_03366"/>
<keyword evidence="4" id="KW-0926">Vacuole</keyword>
<dbReference type="Pfam" id="PF19036">
    <property type="entry name" value="Fuz_longin_1"/>
    <property type="match status" value="1"/>
</dbReference>
<organism evidence="8 9">
    <name type="scientific">Lodderomyces elongisporus (strain ATCC 11503 / CBS 2605 / JCM 1781 / NBRC 1676 / NRRL YB-4239)</name>
    <name type="common">Yeast</name>
    <name type="synonym">Saccharomyces elongisporus</name>
    <dbReference type="NCBI Taxonomy" id="379508"/>
    <lineage>
        <taxon>Eukaryota</taxon>
        <taxon>Fungi</taxon>
        <taxon>Dikarya</taxon>
        <taxon>Ascomycota</taxon>
        <taxon>Saccharomycotina</taxon>
        <taxon>Pichiomycetes</taxon>
        <taxon>Debaryomycetaceae</taxon>
        <taxon>Candida/Lodderomyces clade</taxon>
        <taxon>Lodderomyces</taxon>
    </lineage>
</organism>
<proteinExistence type="inferred from homology"/>
<dbReference type="Pfam" id="PF19037">
    <property type="entry name" value="Fuz_longin_2"/>
    <property type="match status" value="1"/>
</dbReference>
<dbReference type="InterPro" id="IPR043970">
    <property type="entry name" value="FUZ/MON1/HPS1_longin_3"/>
</dbReference>
<sequence>MVDRPRISRLSTKSMSLLPTVSNLAPGSTTDPTTAVNYENVNLEIQSVHVPSPPILQLEAATINSEIDITGINQLSLLPTKFHLQPLISDENTTCADIYPNSNDLGATVYRKQCIDISKSNDNVLFHQKLKHFFIFSVAGKPIYSLHGNDDLTMGYMGILTTILSTFQEDLDQDVHVIELGSNRVKLVVLNRSPIVLIAISKLPHETEQFLTRQLIVLYKYLLSILSKQTIDRVFHNRLNYDLRRVLSPLDMENLDSLCMKLTFGLQHDGLNSFLGELFTARPSLRIPYTLRKKMDRFLKEQQEEEEDLLFAILSKDNQVTNFVHPKIHTLTNEDLYLLTFIVHSLKNKSEDLWIPLCMPNFNQNGYLYIFLRSWRQLTLILVSGSKNAFDKLKVIADRIIQRAETSQAGHFLENLEQALMKPIRNEVPLVIKHFVYVNKEINQCVISEINDDSDDLKLQLVVYYSLLKQCKSQLEADEIKNGYKKLSYMRWNSSTAFMLSGTSFEFYCVAGDGVDSKNLIEICLKIVNWCKKNKNRLFST</sequence>
<dbReference type="HOGENOM" id="CLU_025637_0_0_1"/>
<dbReference type="PRINTS" id="PR01546">
    <property type="entry name" value="YEAST73DUF"/>
</dbReference>
<feature type="domain" description="FUZ/MON1/HPS1 second Longin" evidence="6">
    <location>
        <begin position="308"/>
        <end position="402"/>
    </location>
</feature>
<keyword evidence="4" id="KW-0813">Transport</keyword>
<dbReference type="GeneID" id="5232440"/>
<dbReference type="GO" id="GO:0000329">
    <property type="term" value="C:fungal-type vacuole membrane"/>
    <property type="evidence" value="ECO:0007669"/>
    <property type="project" value="TreeGrafter"/>
</dbReference>
<keyword evidence="9" id="KW-1185">Reference proteome</keyword>
<evidence type="ECO:0000256" key="4">
    <source>
        <dbReference type="RuleBase" id="RU367048"/>
    </source>
</evidence>
<dbReference type="OrthoDB" id="272411at2759"/>
<evidence type="ECO:0000256" key="2">
    <source>
        <dbReference type="ARBA" id="ARBA00008968"/>
    </source>
</evidence>
<dbReference type="AlphaFoldDB" id="A5E179"/>
<dbReference type="Pfam" id="PF19038">
    <property type="entry name" value="Fuz_longin_3"/>
    <property type="match status" value="1"/>
</dbReference>
<comment type="function">
    <text evidence="4">Required for multiple vacuole delivery pathways including the cytoplasm to vacuole transport (Cvt), autophagy, pexophagy and endocytosis.</text>
</comment>
<dbReference type="GO" id="GO:0035658">
    <property type="term" value="C:Mon1-Ccz1 complex"/>
    <property type="evidence" value="ECO:0007669"/>
    <property type="project" value="TreeGrafter"/>
</dbReference>
<keyword evidence="4" id="KW-0967">Endosome</keyword>
<evidence type="ECO:0000256" key="1">
    <source>
        <dbReference type="ARBA" id="ARBA00004380"/>
    </source>
</evidence>
<dbReference type="InterPro" id="IPR043972">
    <property type="entry name" value="FUZ/MON1/HPS1_longin_1"/>
</dbReference>
<dbReference type="eggNOG" id="KOG0997">
    <property type="taxonomic scope" value="Eukaryota"/>
</dbReference>
<reference evidence="8 9" key="1">
    <citation type="journal article" date="2009" name="Nature">
        <title>Evolution of pathogenicity and sexual reproduction in eight Candida genomes.</title>
        <authorList>
            <person name="Butler G."/>
            <person name="Rasmussen M.D."/>
            <person name="Lin M.F."/>
            <person name="Santos M.A."/>
            <person name="Sakthikumar S."/>
            <person name="Munro C.A."/>
            <person name="Rheinbay E."/>
            <person name="Grabherr M."/>
            <person name="Forche A."/>
            <person name="Reedy J.L."/>
            <person name="Agrafioti I."/>
            <person name="Arnaud M.B."/>
            <person name="Bates S."/>
            <person name="Brown A.J."/>
            <person name="Brunke S."/>
            <person name="Costanzo M.C."/>
            <person name="Fitzpatrick D.A."/>
            <person name="de Groot P.W."/>
            <person name="Harris D."/>
            <person name="Hoyer L.L."/>
            <person name="Hube B."/>
            <person name="Klis F.M."/>
            <person name="Kodira C."/>
            <person name="Lennard N."/>
            <person name="Logue M.E."/>
            <person name="Martin R."/>
            <person name="Neiman A.M."/>
            <person name="Nikolaou E."/>
            <person name="Quail M.A."/>
            <person name="Quinn J."/>
            <person name="Santos M.C."/>
            <person name="Schmitzberger F.F."/>
            <person name="Sherlock G."/>
            <person name="Shah P."/>
            <person name="Silverstein K.A."/>
            <person name="Skrzypek M.S."/>
            <person name="Soll D."/>
            <person name="Staggs R."/>
            <person name="Stansfield I."/>
            <person name="Stumpf M.P."/>
            <person name="Sudbery P.E."/>
            <person name="Srikantha T."/>
            <person name="Zeng Q."/>
            <person name="Berman J."/>
            <person name="Berriman M."/>
            <person name="Heitman J."/>
            <person name="Gow N.A."/>
            <person name="Lorenz M.C."/>
            <person name="Birren B.W."/>
            <person name="Kellis M."/>
            <person name="Cuomo C.A."/>
        </authorList>
    </citation>
    <scope>NUCLEOTIDE SEQUENCE [LARGE SCALE GENOMIC DNA]</scope>
    <source>
        <strain evidence="9">ATCC 11503 / BCRC 21390 / CBS 2605 / JCM 1781 / NBRC 1676 / NRRL YB-4239</strain>
    </source>
</reference>
<dbReference type="PANTHER" id="PTHR13027">
    <property type="entry name" value="SAND PROTEIN-RELATED"/>
    <property type="match status" value="1"/>
</dbReference>
<dbReference type="KEGG" id="lel:PVL30_002864"/>
<dbReference type="GO" id="GO:0006914">
    <property type="term" value="P:autophagy"/>
    <property type="evidence" value="ECO:0007669"/>
    <property type="project" value="UniProtKB-UniRule"/>
</dbReference>